<proteinExistence type="predicted"/>
<dbReference type="AlphaFoldDB" id="A0A3S2MD59"/>
<reference evidence="2 3" key="1">
    <citation type="submission" date="2018-11" db="EMBL/GenBank/DDBJ databases">
        <authorList>
            <person name="Lopez-Roques C."/>
            <person name="Donnadieu C."/>
            <person name="Bouchez O."/>
            <person name="Klopp C."/>
            <person name="Cabau C."/>
            <person name="Zahm M."/>
        </authorList>
    </citation>
    <scope>NUCLEOTIDE SEQUENCE [LARGE SCALE GENOMIC DNA]</scope>
    <source>
        <strain evidence="2">RS831</strain>
        <tissue evidence="2">Whole body</tissue>
    </source>
</reference>
<feature type="region of interest" description="Disordered" evidence="1">
    <location>
        <begin position="44"/>
        <end position="87"/>
    </location>
</feature>
<organism evidence="2 3">
    <name type="scientific">Oryzias javanicus</name>
    <name type="common">Javanese ricefish</name>
    <name type="synonym">Aplocheilus javanicus</name>
    <dbReference type="NCBI Taxonomy" id="123683"/>
    <lineage>
        <taxon>Eukaryota</taxon>
        <taxon>Metazoa</taxon>
        <taxon>Chordata</taxon>
        <taxon>Craniata</taxon>
        <taxon>Vertebrata</taxon>
        <taxon>Euteleostomi</taxon>
        <taxon>Actinopterygii</taxon>
        <taxon>Neopterygii</taxon>
        <taxon>Teleostei</taxon>
        <taxon>Neoteleostei</taxon>
        <taxon>Acanthomorphata</taxon>
        <taxon>Ovalentaria</taxon>
        <taxon>Atherinomorphae</taxon>
        <taxon>Beloniformes</taxon>
        <taxon>Adrianichthyidae</taxon>
        <taxon>Oryziinae</taxon>
        <taxon>Oryzias</taxon>
    </lineage>
</organism>
<reference evidence="2 3" key="2">
    <citation type="submission" date="2019-01" db="EMBL/GenBank/DDBJ databases">
        <title>A chromosome length genome reference of the Java medaka (oryzias javanicus).</title>
        <authorList>
            <person name="Herpin A."/>
            <person name="Takehana Y."/>
            <person name="Naruse K."/>
            <person name="Ansai S."/>
            <person name="Kawaguchi M."/>
        </authorList>
    </citation>
    <scope>NUCLEOTIDE SEQUENCE [LARGE SCALE GENOMIC DNA]</scope>
    <source>
        <strain evidence="2">RS831</strain>
        <tissue evidence="2">Whole body</tissue>
    </source>
</reference>
<evidence type="ECO:0000313" key="3">
    <source>
        <dbReference type="Proteomes" id="UP000283210"/>
    </source>
</evidence>
<sequence>MKSEYLQASKGRGFKQRAGPMRPPERGAWMSLQHRPFPKAHNIAAAPLPDAPSVRKNRLNPRARTHGNSSRYLSQWKRPTHSREDSADHLNSQFLSPAVGFKEKICWV</sequence>
<accession>A0A3S2MD59</accession>
<dbReference type="Proteomes" id="UP000283210">
    <property type="component" value="Chromosome 5"/>
</dbReference>
<evidence type="ECO:0000256" key="1">
    <source>
        <dbReference type="SAM" id="MobiDB-lite"/>
    </source>
</evidence>
<feature type="compositionally biased region" description="Basic residues" evidence="1">
    <location>
        <begin position="55"/>
        <end position="65"/>
    </location>
</feature>
<gene>
    <name evidence="2" type="ORF">OJAV_G00047180</name>
</gene>
<keyword evidence="3" id="KW-1185">Reference proteome</keyword>
<evidence type="ECO:0000313" key="2">
    <source>
        <dbReference type="EMBL" id="RVE73132.1"/>
    </source>
</evidence>
<protein>
    <submittedName>
        <fullName evidence="2">Uncharacterized protein</fullName>
    </submittedName>
</protein>
<feature type="region of interest" description="Disordered" evidence="1">
    <location>
        <begin position="1"/>
        <end position="28"/>
    </location>
</feature>
<name>A0A3S2MD59_ORYJA</name>
<dbReference type="EMBL" id="CM012441">
    <property type="protein sequence ID" value="RVE73132.1"/>
    <property type="molecule type" value="Genomic_DNA"/>
</dbReference>